<dbReference type="PROSITE" id="PS50927">
    <property type="entry name" value="BULB_LECTIN"/>
    <property type="match status" value="1"/>
</dbReference>
<dbReference type="Proteomes" id="UP001603857">
    <property type="component" value="Unassembled WGS sequence"/>
</dbReference>
<comment type="subcellular location">
    <subcellularLocation>
        <location evidence="1">Cell membrane</location>
        <topology evidence="1">Single-pass type I membrane protein</topology>
    </subcellularLocation>
</comment>
<dbReference type="Pfam" id="PF01453">
    <property type="entry name" value="B_lectin"/>
    <property type="match status" value="1"/>
</dbReference>
<keyword evidence="6" id="KW-0808">Transferase</keyword>
<evidence type="ECO:0000256" key="16">
    <source>
        <dbReference type="ARBA" id="ARBA00023170"/>
    </source>
</evidence>
<accession>A0ABD1M7L3</accession>
<dbReference type="SUPFAM" id="SSF51110">
    <property type="entry name" value="alpha-D-mannose-specific plant lectins"/>
    <property type="match status" value="1"/>
</dbReference>
<gene>
    <name evidence="22" type="ORF">Fmac_019363</name>
</gene>
<keyword evidence="16" id="KW-0675">Receptor</keyword>
<dbReference type="GO" id="GO:0004674">
    <property type="term" value="F:protein serine/threonine kinase activity"/>
    <property type="evidence" value="ECO:0007669"/>
    <property type="project" value="UniProtKB-KW"/>
</dbReference>
<evidence type="ECO:0000313" key="22">
    <source>
        <dbReference type="EMBL" id="KAL2331782.1"/>
    </source>
</evidence>
<evidence type="ECO:0000256" key="2">
    <source>
        <dbReference type="ARBA" id="ARBA00012513"/>
    </source>
</evidence>
<keyword evidence="3" id="KW-1003">Cell membrane</keyword>
<feature type="chain" id="PRO_5044887467" description="non-specific serine/threonine protein kinase" evidence="20">
    <location>
        <begin position="23"/>
        <end position="276"/>
    </location>
</feature>
<name>A0ABD1M7L3_9FABA</name>
<dbReference type="PANTHER" id="PTHR32444:SF235">
    <property type="entry name" value="OS01G0783900 PROTEIN"/>
    <property type="match status" value="1"/>
</dbReference>
<keyword evidence="15" id="KW-1015">Disulfide bond</keyword>
<evidence type="ECO:0000256" key="14">
    <source>
        <dbReference type="ARBA" id="ARBA00023136"/>
    </source>
</evidence>
<evidence type="ECO:0000256" key="4">
    <source>
        <dbReference type="ARBA" id="ARBA00022527"/>
    </source>
</evidence>
<evidence type="ECO:0000256" key="10">
    <source>
        <dbReference type="ARBA" id="ARBA00022741"/>
    </source>
</evidence>
<protein>
    <recommendedName>
        <fullName evidence="2">non-specific serine/threonine protein kinase</fullName>
        <ecNumber evidence="2">2.7.11.1</ecNumber>
    </recommendedName>
</protein>
<comment type="catalytic activity">
    <reaction evidence="19">
        <text>L-seryl-[protein] + ATP = O-phospho-L-seryl-[protein] + ADP + H(+)</text>
        <dbReference type="Rhea" id="RHEA:17989"/>
        <dbReference type="Rhea" id="RHEA-COMP:9863"/>
        <dbReference type="Rhea" id="RHEA-COMP:11604"/>
        <dbReference type="ChEBI" id="CHEBI:15378"/>
        <dbReference type="ChEBI" id="CHEBI:29999"/>
        <dbReference type="ChEBI" id="CHEBI:30616"/>
        <dbReference type="ChEBI" id="CHEBI:83421"/>
        <dbReference type="ChEBI" id="CHEBI:456216"/>
        <dbReference type="EC" id="2.7.11.1"/>
    </reaction>
</comment>
<evidence type="ECO:0000256" key="3">
    <source>
        <dbReference type="ARBA" id="ARBA00022475"/>
    </source>
</evidence>
<keyword evidence="12" id="KW-0067">ATP-binding</keyword>
<dbReference type="Gene3D" id="2.90.10.10">
    <property type="entry name" value="Bulb-type lectin domain"/>
    <property type="match status" value="1"/>
</dbReference>
<evidence type="ECO:0000256" key="13">
    <source>
        <dbReference type="ARBA" id="ARBA00022989"/>
    </source>
</evidence>
<proteinExistence type="predicted"/>
<dbReference type="Pfam" id="PF00954">
    <property type="entry name" value="S_locus_glycop"/>
    <property type="match status" value="1"/>
</dbReference>
<feature type="domain" description="Bulb-type lectin" evidence="21">
    <location>
        <begin position="17"/>
        <end position="144"/>
    </location>
</feature>
<dbReference type="InterPro" id="IPR001480">
    <property type="entry name" value="Bulb-type_lectin_dom"/>
</dbReference>
<sequence length="276" mass="31443">MRNEVLFSILLSWVFCSQLCSAGDTLSASQMITENSSSNFVSTNHTFELGFFNLSDRSENRYLGIWYHRLEPQTVVWIANRDEPVLDSSGVFRISENGNLVVEGKSWSSQLETSSSTNRTVRILDTGNLVLMDGDGNFLWQSFLNPTDTFLPGMKMDANLTLTSWRHATDPARGAFTFKLDHTQSYKVEKQSKLYWVFDGLVDTEANSPMILQLLANNSSHKNAFAPPNLSHSRLVMNYSGEIQFLKWNETKWDNLWMGPLDKCDRHNYCGSGRLR</sequence>
<comment type="caution">
    <text evidence="22">The sequence shown here is derived from an EMBL/GenBank/DDBJ whole genome shotgun (WGS) entry which is preliminary data.</text>
</comment>
<organism evidence="22 23">
    <name type="scientific">Flemingia macrophylla</name>
    <dbReference type="NCBI Taxonomy" id="520843"/>
    <lineage>
        <taxon>Eukaryota</taxon>
        <taxon>Viridiplantae</taxon>
        <taxon>Streptophyta</taxon>
        <taxon>Embryophyta</taxon>
        <taxon>Tracheophyta</taxon>
        <taxon>Spermatophyta</taxon>
        <taxon>Magnoliopsida</taxon>
        <taxon>eudicotyledons</taxon>
        <taxon>Gunneridae</taxon>
        <taxon>Pentapetalae</taxon>
        <taxon>rosids</taxon>
        <taxon>fabids</taxon>
        <taxon>Fabales</taxon>
        <taxon>Fabaceae</taxon>
        <taxon>Papilionoideae</taxon>
        <taxon>50 kb inversion clade</taxon>
        <taxon>NPAAA clade</taxon>
        <taxon>indigoferoid/millettioid clade</taxon>
        <taxon>Phaseoleae</taxon>
        <taxon>Flemingia</taxon>
    </lineage>
</organism>
<evidence type="ECO:0000256" key="19">
    <source>
        <dbReference type="ARBA" id="ARBA00048679"/>
    </source>
</evidence>
<dbReference type="CDD" id="cd00028">
    <property type="entry name" value="B_lectin"/>
    <property type="match status" value="1"/>
</dbReference>
<keyword evidence="7" id="KW-0812">Transmembrane</keyword>
<dbReference type="FunFam" id="2.90.10.10:FF:000009">
    <property type="entry name" value="Receptor-like serine/threonine-protein kinase SD1-8"/>
    <property type="match status" value="1"/>
</dbReference>
<keyword evidence="8 20" id="KW-0732">Signal</keyword>
<reference evidence="22 23" key="1">
    <citation type="submission" date="2024-08" db="EMBL/GenBank/DDBJ databases">
        <title>Insights into the chromosomal genome structure of Flemingia macrophylla.</title>
        <authorList>
            <person name="Ding Y."/>
            <person name="Zhao Y."/>
            <person name="Bi W."/>
            <person name="Wu M."/>
            <person name="Zhao G."/>
            <person name="Gong Y."/>
            <person name="Li W."/>
            <person name="Zhang P."/>
        </authorList>
    </citation>
    <scope>NUCLEOTIDE SEQUENCE [LARGE SCALE GENOMIC DNA]</scope>
    <source>
        <strain evidence="22">DYQJB</strain>
        <tissue evidence="22">Leaf</tissue>
    </source>
</reference>
<dbReference type="SMART" id="SM00108">
    <property type="entry name" value="B_lectin"/>
    <property type="match status" value="1"/>
</dbReference>
<keyword evidence="23" id="KW-1185">Reference proteome</keyword>
<dbReference type="GO" id="GO:0005886">
    <property type="term" value="C:plasma membrane"/>
    <property type="evidence" value="ECO:0007669"/>
    <property type="project" value="UniProtKB-SubCell"/>
</dbReference>
<evidence type="ECO:0000256" key="15">
    <source>
        <dbReference type="ARBA" id="ARBA00023157"/>
    </source>
</evidence>
<evidence type="ECO:0000256" key="17">
    <source>
        <dbReference type="ARBA" id="ARBA00023180"/>
    </source>
</evidence>
<evidence type="ECO:0000256" key="9">
    <source>
        <dbReference type="ARBA" id="ARBA00022734"/>
    </source>
</evidence>
<comment type="catalytic activity">
    <reaction evidence="18">
        <text>L-threonyl-[protein] + ATP = O-phospho-L-threonyl-[protein] + ADP + H(+)</text>
        <dbReference type="Rhea" id="RHEA:46608"/>
        <dbReference type="Rhea" id="RHEA-COMP:11060"/>
        <dbReference type="Rhea" id="RHEA-COMP:11605"/>
        <dbReference type="ChEBI" id="CHEBI:15378"/>
        <dbReference type="ChEBI" id="CHEBI:30013"/>
        <dbReference type="ChEBI" id="CHEBI:30616"/>
        <dbReference type="ChEBI" id="CHEBI:61977"/>
        <dbReference type="ChEBI" id="CHEBI:456216"/>
        <dbReference type="EC" id="2.7.11.1"/>
    </reaction>
</comment>
<evidence type="ECO:0000256" key="1">
    <source>
        <dbReference type="ARBA" id="ARBA00004251"/>
    </source>
</evidence>
<dbReference type="EC" id="2.7.11.1" evidence="2"/>
<dbReference type="EMBL" id="JBGMDY010000006">
    <property type="protein sequence ID" value="KAL2331782.1"/>
    <property type="molecule type" value="Genomic_DNA"/>
</dbReference>
<evidence type="ECO:0000256" key="12">
    <source>
        <dbReference type="ARBA" id="ARBA00022840"/>
    </source>
</evidence>
<dbReference type="InterPro" id="IPR036426">
    <property type="entry name" value="Bulb-type_lectin_dom_sf"/>
</dbReference>
<keyword evidence="13" id="KW-1133">Transmembrane helix</keyword>
<keyword evidence="5" id="KW-0597">Phosphoprotein</keyword>
<keyword evidence="4" id="KW-0723">Serine/threonine-protein kinase</keyword>
<keyword evidence="10" id="KW-0547">Nucleotide-binding</keyword>
<evidence type="ECO:0000256" key="5">
    <source>
        <dbReference type="ARBA" id="ARBA00022553"/>
    </source>
</evidence>
<feature type="signal peptide" evidence="20">
    <location>
        <begin position="1"/>
        <end position="22"/>
    </location>
</feature>
<keyword evidence="17" id="KW-0325">Glycoprotein</keyword>
<evidence type="ECO:0000256" key="18">
    <source>
        <dbReference type="ARBA" id="ARBA00047899"/>
    </source>
</evidence>
<dbReference type="GO" id="GO:0030246">
    <property type="term" value="F:carbohydrate binding"/>
    <property type="evidence" value="ECO:0007669"/>
    <property type="project" value="UniProtKB-KW"/>
</dbReference>
<evidence type="ECO:0000313" key="23">
    <source>
        <dbReference type="Proteomes" id="UP001603857"/>
    </source>
</evidence>
<evidence type="ECO:0000256" key="6">
    <source>
        <dbReference type="ARBA" id="ARBA00022679"/>
    </source>
</evidence>
<evidence type="ECO:0000256" key="20">
    <source>
        <dbReference type="SAM" id="SignalP"/>
    </source>
</evidence>
<keyword evidence="14" id="KW-0472">Membrane</keyword>
<keyword evidence="11" id="KW-0418">Kinase</keyword>
<evidence type="ECO:0000256" key="7">
    <source>
        <dbReference type="ARBA" id="ARBA00022692"/>
    </source>
</evidence>
<dbReference type="AlphaFoldDB" id="A0ABD1M7L3"/>
<evidence type="ECO:0000256" key="8">
    <source>
        <dbReference type="ARBA" id="ARBA00022729"/>
    </source>
</evidence>
<dbReference type="GO" id="GO:0005524">
    <property type="term" value="F:ATP binding"/>
    <property type="evidence" value="ECO:0007669"/>
    <property type="project" value="UniProtKB-KW"/>
</dbReference>
<dbReference type="InterPro" id="IPR000858">
    <property type="entry name" value="S_locus_glycoprot_dom"/>
</dbReference>
<keyword evidence="9" id="KW-0430">Lectin</keyword>
<evidence type="ECO:0000256" key="11">
    <source>
        <dbReference type="ARBA" id="ARBA00022777"/>
    </source>
</evidence>
<dbReference type="PANTHER" id="PTHR32444">
    <property type="entry name" value="BULB-TYPE LECTIN DOMAIN-CONTAINING PROTEIN"/>
    <property type="match status" value="1"/>
</dbReference>
<evidence type="ECO:0000259" key="21">
    <source>
        <dbReference type="PROSITE" id="PS50927"/>
    </source>
</evidence>